<comment type="cofactor">
    <cofactor evidence="3">
        <name>Zn(2+)</name>
        <dbReference type="ChEBI" id="CHEBI:29105"/>
    </cofactor>
    <text evidence="3">Binds 1 divalent metal cation per subunit.</text>
</comment>
<evidence type="ECO:0000256" key="3">
    <source>
        <dbReference type="PIRSR" id="PIRSR605511-2"/>
    </source>
</evidence>
<dbReference type="InterPro" id="IPR013658">
    <property type="entry name" value="SGL"/>
</dbReference>
<evidence type="ECO:0000313" key="6">
    <source>
        <dbReference type="EMBL" id="KAK9695750.1"/>
    </source>
</evidence>
<reference evidence="6 7" key="1">
    <citation type="journal article" date="2024" name="BMC Genomics">
        <title>De novo assembly and annotation of Popillia japonica's genome with initial clues to its potential as an invasive pest.</title>
        <authorList>
            <person name="Cucini C."/>
            <person name="Boschi S."/>
            <person name="Funari R."/>
            <person name="Cardaioli E."/>
            <person name="Iannotti N."/>
            <person name="Marturano G."/>
            <person name="Paoli F."/>
            <person name="Bruttini M."/>
            <person name="Carapelli A."/>
            <person name="Frati F."/>
            <person name="Nardi F."/>
        </authorList>
    </citation>
    <scope>NUCLEOTIDE SEQUENCE [LARGE SCALE GENOMIC DNA]</scope>
    <source>
        <strain evidence="6">DMR45628</strain>
    </source>
</reference>
<dbReference type="PANTHER" id="PTHR10907">
    <property type="entry name" value="REGUCALCIN"/>
    <property type="match status" value="1"/>
</dbReference>
<sequence length="288" mass="31882">MTQCVFIILLTIICYSGATVTQLTDPVDHGEGPAWDERTGALYFVDMFNGKLNSYNIHTGEVDHITLQGNLTLAIPSEFDTTEFVVGLDKRVLKIQWNAQQSFDVVRVVSTVDEDKPRNRLNDGKADRNGRLWVGTMGYDIAGEIIDVDCGSLYFISNETAENPVAAVQPVNISNGMAWNLANDKFYFIDTTADQVTEYDFDNTLGALSNPRVVFDVSDFADQITGHPDGMTIDANDKLWIALYGGGAVIQFDPIENKILQIISIPATYTTSIKKVENVNHLPEVFLS</sequence>
<name>A0AAW1IZ16_POPJA</name>
<protein>
    <submittedName>
        <fullName evidence="6">SMP-30/Gluconolactonase/LRE-like region</fullName>
    </submittedName>
</protein>
<feature type="binding site" evidence="3">
    <location>
        <position position="120"/>
    </location>
    <ligand>
        <name>substrate</name>
    </ligand>
</feature>
<feature type="domain" description="SMP-30/Gluconolactonase/LRE-like region" evidence="5">
    <location>
        <begin position="30"/>
        <end position="273"/>
    </location>
</feature>
<evidence type="ECO:0000256" key="1">
    <source>
        <dbReference type="ARBA" id="ARBA00008853"/>
    </source>
</evidence>
<dbReference type="SUPFAM" id="SSF63829">
    <property type="entry name" value="Calcium-dependent phosphotriesterase"/>
    <property type="match status" value="1"/>
</dbReference>
<dbReference type="GO" id="GO:0005509">
    <property type="term" value="F:calcium ion binding"/>
    <property type="evidence" value="ECO:0007669"/>
    <property type="project" value="TreeGrafter"/>
</dbReference>
<dbReference type="Proteomes" id="UP001458880">
    <property type="component" value="Unassembled WGS sequence"/>
</dbReference>
<comment type="caution">
    <text evidence="6">The sequence shown here is derived from an EMBL/GenBank/DDBJ whole genome shotgun (WGS) entry which is preliminary data.</text>
</comment>
<evidence type="ECO:0000313" key="7">
    <source>
        <dbReference type="Proteomes" id="UP001458880"/>
    </source>
</evidence>
<dbReference type="InterPro" id="IPR005511">
    <property type="entry name" value="SMP-30"/>
</dbReference>
<dbReference type="GO" id="GO:0019853">
    <property type="term" value="P:L-ascorbic acid biosynthetic process"/>
    <property type="evidence" value="ECO:0007669"/>
    <property type="project" value="TreeGrafter"/>
</dbReference>
<comment type="similarity">
    <text evidence="1">Belongs to the SMP-30/CGR1 family.</text>
</comment>
<feature type="binding site" evidence="3">
    <location>
        <position position="140"/>
    </location>
    <ligand>
        <name>substrate</name>
    </ligand>
</feature>
<feature type="binding site" evidence="3">
    <location>
        <position position="229"/>
    </location>
    <ligand>
        <name>a divalent metal cation</name>
        <dbReference type="ChEBI" id="CHEBI:60240"/>
    </ligand>
</feature>
<dbReference type="PANTHER" id="PTHR10907:SF47">
    <property type="entry name" value="REGUCALCIN"/>
    <property type="match status" value="1"/>
</dbReference>
<evidence type="ECO:0000256" key="4">
    <source>
        <dbReference type="SAM" id="SignalP"/>
    </source>
</evidence>
<keyword evidence="7" id="KW-1185">Reference proteome</keyword>
<gene>
    <name evidence="6" type="ORF">QE152_g32373</name>
</gene>
<keyword evidence="3" id="KW-0862">Zinc</keyword>
<feature type="signal peptide" evidence="4">
    <location>
        <begin position="1"/>
        <end position="18"/>
    </location>
</feature>
<dbReference type="GO" id="GO:0004341">
    <property type="term" value="F:gluconolactonase activity"/>
    <property type="evidence" value="ECO:0007669"/>
    <property type="project" value="TreeGrafter"/>
</dbReference>
<feature type="binding site" evidence="3">
    <location>
        <position position="31"/>
    </location>
    <ligand>
        <name>a divalent metal cation</name>
        <dbReference type="ChEBI" id="CHEBI:60240"/>
    </ligand>
</feature>
<dbReference type="PRINTS" id="PR01790">
    <property type="entry name" value="SMP30FAMILY"/>
</dbReference>
<evidence type="ECO:0000256" key="2">
    <source>
        <dbReference type="PIRSR" id="PIRSR605511-1"/>
    </source>
</evidence>
<dbReference type="InterPro" id="IPR011042">
    <property type="entry name" value="6-blade_b-propeller_TolB-like"/>
</dbReference>
<proteinExistence type="inferred from homology"/>
<feature type="binding site" evidence="3">
    <location>
        <position position="175"/>
    </location>
    <ligand>
        <name>a divalent metal cation</name>
        <dbReference type="ChEBI" id="CHEBI:60240"/>
    </ligand>
</feature>
<feature type="binding site" evidence="3">
    <location>
        <position position="122"/>
    </location>
    <ligand>
        <name>substrate</name>
    </ligand>
</feature>
<evidence type="ECO:0000259" key="5">
    <source>
        <dbReference type="Pfam" id="PF08450"/>
    </source>
</evidence>
<dbReference type="EMBL" id="JASPKY010000471">
    <property type="protein sequence ID" value="KAK9695750.1"/>
    <property type="molecule type" value="Genomic_DNA"/>
</dbReference>
<feature type="active site" description="Proton donor/acceptor" evidence="2">
    <location>
        <position position="229"/>
    </location>
</feature>
<dbReference type="Pfam" id="PF08450">
    <property type="entry name" value="SGL"/>
    <property type="match status" value="1"/>
</dbReference>
<accession>A0AAW1IZ16</accession>
<keyword evidence="3" id="KW-0479">Metal-binding</keyword>
<organism evidence="6 7">
    <name type="scientific">Popillia japonica</name>
    <name type="common">Japanese beetle</name>
    <dbReference type="NCBI Taxonomy" id="7064"/>
    <lineage>
        <taxon>Eukaryota</taxon>
        <taxon>Metazoa</taxon>
        <taxon>Ecdysozoa</taxon>
        <taxon>Arthropoda</taxon>
        <taxon>Hexapoda</taxon>
        <taxon>Insecta</taxon>
        <taxon>Pterygota</taxon>
        <taxon>Neoptera</taxon>
        <taxon>Endopterygota</taxon>
        <taxon>Coleoptera</taxon>
        <taxon>Polyphaga</taxon>
        <taxon>Scarabaeiformia</taxon>
        <taxon>Scarabaeidae</taxon>
        <taxon>Rutelinae</taxon>
        <taxon>Popillia</taxon>
    </lineage>
</organism>
<dbReference type="AlphaFoldDB" id="A0AAW1IZ16"/>
<feature type="chain" id="PRO_5044002126" evidence="4">
    <location>
        <begin position="19"/>
        <end position="288"/>
    </location>
</feature>
<keyword evidence="4" id="KW-0732">Signal</keyword>
<dbReference type="Gene3D" id="2.120.10.30">
    <property type="entry name" value="TolB, C-terminal domain"/>
    <property type="match status" value="1"/>
</dbReference>